<dbReference type="GO" id="GO:0003723">
    <property type="term" value="F:RNA binding"/>
    <property type="evidence" value="ECO:0007669"/>
    <property type="project" value="InterPro"/>
</dbReference>
<accession>A0A1B8G8D8</accession>
<name>A0A1B8G8D8_9PEZI</name>
<dbReference type="InterPro" id="IPR020103">
    <property type="entry name" value="PsdUridine_synth_cat_dom_sf"/>
</dbReference>
<reference evidence="9 10" key="1">
    <citation type="submission" date="2016-03" db="EMBL/GenBank/DDBJ databases">
        <title>Comparative genomics of Pseudogymnoascus destructans, the fungus causing white-nose syndrome of bats.</title>
        <authorList>
            <person name="Palmer J.M."/>
            <person name="Drees K.P."/>
            <person name="Foster J.T."/>
            <person name="Lindner D.L."/>
        </authorList>
    </citation>
    <scope>NUCLEOTIDE SEQUENCE [LARGE SCALE GENOMIC DNA]</scope>
    <source>
        <strain evidence="9 10">UAMH 10579</strain>
    </source>
</reference>
<dbReference type="InterPro" id="IPR002501">
    <property type="entry name" value="PsdUridine_synth_N"/>
</dbReference>
<dbReference type="RefSeq" id="XP_018125833.2">
    <property type="nucleotide sequence ID" value="XM_018279196.2"/>
</dbReference>
<dbReference type="Gene3D" id="3.30.2350.10">
    <property type="entry name" value="Pseudouridine synthase"/>
    <property type="match status" value="1"/>
</dbReference>
<dbReference type="AlphaFoldDB" id="A0A1B8G8D8"/>
<gene>
    <name evidence="9" type="ORF">VE01_09787</name>
</gene>
<evidence type="ECO:0000256" key="5">
    <source>
        <dbReference type="ARBA" id="ARBA00023235"/>
    </source>
</evidence>
<dbReference type="GO" id="GO:0005634">
    <property type="term" value="C:nucleus"/>
    <property type="evidence" value="ECO:0007669"/>
    <property type="project" value="TreeGrafter"/>
</dbReference>
<dbReference type="HAMAP" id="MF_01080">
    <property type="entry name" value="TruB_bact"/>
    <property type="match status" value="1"/>
</dbReference>
<reference evidence="10" key="2">
    <citation type="journal article" date="2018" name="Nat. Commun.">
        <title>Extreme sensitivity to ultraviolet light in the fungal pathogen causing white-nose syndrome of bats.</title>
        <authorList>
            <person name="Palmer J.M."/>
            <person name="Drees K.P."/>
            <person name="Foster J.T."/>
            <person name="Lindner D.L."/>
        </authorList>
    </citation>
    <scope>NUCLEOTIDE SEQUENCE [LARGE SCALE GENOMIC DNA]</scope>
    <source>
        <strain evidence="10">UAMH 10579</strain>
    </source>
</reference>
<evidence type="ECO:0000256" key="4">
    <source>
        <dbReference type="ARBA" id="ARBA00022694"/>
    </source>
</evidence>
<feature type="region of interest" description="Disordered" evidence="6">
    <location>
        <begin position="408"/>
        <end position="448"/>
    </location>
</feature>
<dbReference type="EMBL" id="KV460274">
    <property type="protein sequence ID" value="OBT92100.2"/>
    <property type="molecule type" value="Genomic_DNA"/>
</dbReference>
<evidence type="ECO:0000259" key="8">
    <source>
        <dbReference type="Pfam" id="PF16198"/>
    </source>
</evidence>
<dbReference type="InterPro" id="IPR032819">
    <property type="entry name" value="TruB_C"/>
</dbReference>
<dbReference type="PANTHER" id="PTHR13767">
    <property type="entry name" value="TRNA-PSEUDOURIDINE SYNTHASE"/>
    <property type="match status" value="1"/>
</dbReference>
<dbReference type="SUPFAM" id="SSF55120">
    <property type="entry name" value="Pseudouridine synthase"/>
    <property type="match status" value="1"/>
</dbReference>
<evidence type="ECO:0000313" key="10">
    <source>
        <dbReference type="Proteomes" id="UP000091956"/>
    </source>
</evidence>
<dbReference type="STRING" id="342668.A0A1B8G8D8"/>
<evidence type="ECO:0000256" key="2">
    <source>
        <dbReference type="ARBA" id="ARBA00008999"/>
    </source>
</evidence>
<feature type="compositionally biased region" description="Low complexity" evidence="6">
    <location>
        <begin position="408"/>
        <end position="423"/>
    </location>
</feature>
<feature type="compositionally biased region" description="Polar residues" evidence="6">
    <location>
        <begin position="241"/>
        <end position="250"/>
    </location>
</feature>
<dbReference type="EC" id="5.4.99.25" evidence="3"/>
<dbReference type="Pfam" id="PF01509">
    <property type="entry name" value="TruB_N"/>
    <property type="match status" value="1"/>
</dbReference>
<dbReference type="InterPro" id="IPR014780">
    <property type="entry name" value="tRNA_psdUridine_synth_TruB"/>
</dbReference>
<evidence type="ECO:0000259" key="7">
    <source>
        <dbReference type="Pfam" id="PF01509"/>
    </source>
</evidence>
<protein>
    <recommendedName>
        <fullName evidence="3">tRNA pseudouridine(55) synthase</fullName>
        <ecNumber evidence="3">5.4.99.25</ecNumber>
    </recommendedName>
</protein>
<dbReference type="Pfam" id="PF16198">
    <property type="entry name" value="TruB_C_2"/>
    <property type="match status" value="1"/>
</dbReference>
<organism evidence="9 10">
    <name type="scientific">Pseudogymnoascus verrucosus</name>
    <dbReference type="NCBI Taxonomy" id="342668"/>
    <lineage>
        <taxon>Eukaryota</taxon>
        <taxon>Fungi</taxon>
        <taxon>Dikarya</taxon>
        <taxon>Ascomycota</taxon>
        <taxon>Pezizomycotina</taxon>
        <taxon>Leotiomycetes</taxon>
        <taxon>Thelebolales</taxon>
        <taxon>Thelebolaceae</taxon>
        <taxon>Pseudogymnoascus</taxon>
    </lineage>
</organism>
<feature type="region of interest" description="Disordered" evidence="6">
    <location>
        <begin position="235"/>
        <end position="283"/>
    </location>
</feature>
<keyword evidence="10" id="KW-1185">Reference proteome</keyword>
<comment type="catalytic activity">
    <reaction evidence="1">
        <text>a uridine in mRNA = a pseudouridine in mRNA</text>
        <dbReference type="Rhea" id="RHEA:56644"/>
        <dbReference type="Rhea" id="RHEA-COMP:14658"/>
        <dbReference type="Rhea" id="RHEA-COMP:14659"/>
        <dbReference type="ChEBI" id="CHEBI:65314"/>
        <dbReference type="ChEBI" id="CHEBI:65315"/>
    </reaction>
</comment>
<keyword evidence="5" id="KW-0413">Isomerase</keyword>
<evidence type="ECO:0000256" key="1">
    <source>
        <dbReference type="ARBA" id="ARBA00001166"/>
    </source>
</evidence>
<proteinExistence type="inferred from homology"/>
<feature type="compositionally biased region" description="Basic residues" evidence="6">
    <location>
        <begin position="67"/>
        <end position="77"/>
    </location>
</feature>
<dbReference type="GO" id="GO:0006400">
    <property type="term" value="P:tRNA modification"/>
    <property type="evidence" value="ECO:0007669"/>
    <property type="project" value="TreeGrafter"/>
</dbReference>
<evidence type="ECO:0000256" key="3">
    <source>
        <dbReference type="ARBA" id="ARBA00012787"/>
    </source>
</evidence>
<comment type="similarity">
    <text evidence="2">Belongs to the pseudouridine synthase TruB family.</text>
</comment>
<feature type="domain" description="Pseudouridine synthase II N-terminal" evidence="7">
    <location>
        <begin position="77"/>
        <end position="206"/>
    </location>
</feature>
<feature type="region of interest" description="Disordered" evidence="6">
    <location>
        <begin position="61"/>
        <end position="84"/>
    </location>
</feature>
<feature type="domain" description="tRNA pseudouridylate synthase B C-terminal" evidence="8">
    <location>
        <begin position="324"/>
        <end position="370"/>
    </location>
</feature>
<dbReference type="GeneID" id="28843173"/>
<dbReference type="PANTHER" id="PTHR13767:SF2">
    <property type="entry name" value="PSEUDOURIDYLATE SYNTHASE TRUB1"/>
    <property type="match status" value="1"/>
</dbReference>
<dbReference type="GO" id="GO:0160148">
    <property type="term" value="F:tRNA pseudouridine(55) synthase activity"/>
    <property type="evidence" value="ECO:0007669"/>
    <property type="project" value="UniProtKB-EC"/>
</dbReference>
<dbReference type="GO" id="GO:1990481">
    <property type="term" value="P:mRNA pseudouridine synthesis"/>
    <property type="evidence" value="ECO:0007669"/>
    <property type="project" value="TreeGrafter"/>
</dbReference>
<keyword evidence="4" id="KW-0819">tRNA processing</keyword>
<dbReference type="Proteomes" id="UP000091956">
    <property type="component" value="Unassembled WGS sequence"/>
</dbReference>
<sequence>MSARAGHHFWRMSQGKIAEGVFALHKPTGITSAGVIRELQRNFDSSNLFQPLLDAQRAAIEKESHNQKRKRRNKKISVKTGHGGTLDPMATGVLTIGIGKGTKVLQSFIDSTKTYDTVVLFGAQTDTYDREGKILKRGPYGHITKEIVEKALSQYRGKIMQLPPLYSALKMNGKPLYEYAREGKELPREIQKRAVEVKELEMLEFMPGGTHEHKLPTEEAGSAEVDVAERLWKLEREQETTTDGSATSPSAKKRKVDESQDNLVTGPQGTKRRGSISAEGESVKMSGALPTEQAGAESQSADAPQVGPPAVRLRMTVTSGFYVRSLCHDLGEAVGSQAIMAELVRTRQGQFELGKNVLEYEDLAKGEEVWGPQVSKMLDEWSGEYRPFAGSNAESNIATEQKPVAPTELAAAPAAAPAVAPVEAAEEKPAASTEPTVDSVETAKAEAV</sequence>
<evidence type="ECO:0000256" key="6">
    <source>
        <dbReference type="SAM" id="MobiDB-lite"/>
    </source>
</evidence>
<evidence type="ECO:0000313" key="9">
    <source>
        <dbReference type="EMBL" id="OBT92100.2"/>
    </source>
</evidence>